<accession>A0ABN1IVY4</accession>
<evidence type="ECO:0008006" key="4">
    <source>
        <dbReference type="Google" id="ProtNLM"/>
    </source>
</evidence>
<keyword evidence="1" id="KW-1133">Transmembrane helix</keyword>
<feature type="transmembrane region" description="Helical" evidence="1">
    <location>
        <begin position="81"/>
        <end position="99"/>
    </location>
</feature>
<protein>
    <recommendedName>
        <fullName evidence="4">Cxxc_20_cxxc protein</fullName>
    </recommendedName>
</protein>
<evidence type="ECO:0000256" key="1">
    <source>
        <dbReference type="SAM" id="Phobius"/>
    </source>
</evidence>
<reference evidence="2 3" key="1">
    <citation type="journal article" date="2019" name="Int. J. Syst. Evol. Microbiol.">
        <title>The Global Catalogue of Microorganisms (GCM) 10K type strain sequencing project: providing services to taxonomists for standard genome sequencing and annotation.</title>
        <authorList>
            <consortium name="The Broad Institute Genomics Platform"/>
            <consortium name="The Broad Institute Genome Sequencing Center for Infectious Disease"/>
            <person name="Wu L."/>
            <person name="Ma J."/>
        </authorList>
    </citation>
    <scope>NUCLEOTIDE SEQUENCE [LARGE SCALE GENOMIC DNA]</scope>
    <source>
        <strain evidence="2 3">JCM 1405</strain>
    </source>
</reference>
<feature type="transmembrane region" description="Helical" evidence="1">
    <location>
        <begin position="48"/>
        <end position="66"/>
    </location>
</feature>
<comment type="caution">
    <text evidence="2">The sequence shown here is derived from an EMBL/GenBank/DDBJ whole genome shotgun (WGS) entry which is preliminary data.</text>
</comment>
<proteinExistence type="predicted"/>
<keyword evidence="1" id="KW-0472">Membrane</keyword>
<dbReference type="InterPro" id="IPR026369">
    <property type="entry name" value="CxxC_20_CxxC"/>
</dbReference>
<organism evidence="2 3">
    <name type="scientific">Clostridium malenominatum</name>
    <dbReference type="NCBI Taxonomy" id="1539"/>
    <lineage>
        <taxon>Bacteria</taxon>
        <taxon>Bacillati</taxon>
        <taxon>Bacillota</taxon>
        <taxon>Clostridia</taxon>
        <taxon>Eubacteriales</taxon>
        <taxon>Clostridiaceae</taxon>
        <taxon>Clostridium</taxon>
    </lineage>
</organism>
<evidence type="ECO:0000313" key="3">
    <source>
        <dbReference type="Proteomes" id="UP001500339"/>
    </source>
</evidence>
<sequence length="105" mass="12338">MLIQKCKKCSNQFTWKEVIRPIWVSWTYSPLKCPKCNTEHCINISTKIFIFLGIIAPTAIKGFMFSRNAQTVLRISLGRQLLIYLFWFVLLGCLTPFFARHHIKE</sequence>
<evidence type="ECO:0000313" key="2">
    <source>
        <dbReference type="EMBL" id="GAA0722475.1"/>
    </source>
</evidence>
<dbReference type="NCBIfam" id="TIGR04104">
    <property type="entry name" value="cxxc_20_cxxc"/>
    <property type="match status" value="1"/>
</dbReference>
<name>A0ABN1IVY4_9CLOT</name>
<dbReference type="RefSeq" id="WP_343768184.1">
    <property type="nucleotide sequence ID" value="NZ_BAAACF010000001.1"/>
</dbReference>
<keyword evidence="3" id="KW-1185">Reference proteome</keyword>
<gene>
    <name evidence="2" type="ORF">GCM10008905_14010</name>
</gene>
<dbReference type="EMBL" id="BAAACF010000001">
    <property type="protein sequence ID" value="GAA0722475.1"/>
    <property type="molecule type" value="Genomic_DNA"/>
</dbReference>
<keyword evidence="1" id="KW-0812">Transmembrane</keyword>
<dbReference type="Proteomes" id="UP001500339">
    <property type="component" value="Unassembled WGS sequence"/>
</dbReference>